<reference evidence="3" key="1">
    <citation type="journal article" date="2019" name="Int. J. Syst. Evol. Microbiol.">
        <title>The Global Catalogue of Microorganisms (GCM) 10K type strain sequencing project: providing services to taxonomists for standard genome sequencing and annotation.</title>
        <authorList>
            <consortium name="The Broad Institute Genomics Platform"/>
            <consortium name="The Broad Institute Genome Sequencing Center for Infectious Disease"/>
            <person name="Wu L."/>
            <person name="Ma J."/>
        </authorList>
    </citation>
    <scope>NUCLEOTIDE SEQUENCE [LARGE SCALE GENOMIC DNA]</scope>
    <source>
        <strain evidence="3">CCM 8933</strain>
    </source>
</reference>
<keyword evidence="3" id="KW-1185">Reference proteome</keyword>
<gene>
    <name evidence="2" type="ORF">ACFP5Y_07325</name>
</gene>
<dbReference type="Gene3D" id="2.40.160.200">
    <property type="entry name" value="LURP1-related"/>
    <property type="match status" value="1"/>
</dbReference>
<accession>A0ABW1S0V5</accession>
<dbReference type="InterPro" id="IPR038595">
    <property type="entry name" value="LOR_sf"/>
</dbReference>
<proteinExistence type="inferred from homology"/>
<comment type="similarity">
    <text evidence="1">Belongs to the LOR family.</text>
</comment>
<evidence type="ECO:0000256" key="1">
    <source>
        <dbReference type="ARBA" id="ARBA00005437"/>
    </source>
</evidence>
<dbReference type="InterPro" id="IPR007612">
    <property type="entry name" value="LOR"/>
</dbReference>
<comment type="caution">
    <text evidence="2">The sequence shown here is derived from an EMBL/GenBank/DDBJ whole genome shotgun (WGS) entry which is preliminary data.</text>
</comment>
<dbReference type="InterPro" id="IPR025659">
    <property type="entry name" value="Tubby-like_C"/>
</dbReference>
<name>A0ABW1S0V5_9LACO</name>
<dbReference type="EMBL" id="JBHSSC010000031">
    <property type="protein sequence ID" value="MFC6181025.1"/>
    <property type="molecule type" value="Genomic_DNA"/>
</dbReference>
<dbReference type="Proteomes" id="UP001596282">
    <property type="component" value="Unassembled WGS sequence"/>
</dbReference>
<protein>
    <submittedName>
        <fullName evidence="2">LURP-one-related/scramblase family protein</fullName>
    </submittedName>
</protein>
<evidence type="ECO:0000313" key="2">
    <source>
        <dbReference type="EMBL" id="MFC6181025.1"/>
    </source>
</evidence>
<organism evidence="2 3">
    <name type="scientific">Lactiplantibacillus daowaiensis</name>
    <dbReference type="NCBI Taxonomy" id="2559918"/>
    <lineage>
        <taxon>Bacteria</taxon>
        <taxon>Bacillati</taxon>
        <taxon>Bacillota</taxon>
        <taxon>Bacilli</taxon>
        <taxon>Lactobacillales</taxon>
        <taxon>Lactobacillaceae</taxon>
        <taxon>Lactiplantibacillus</taxon>
    </lineage>
</organism>
<evidence type="ECO:0000313" key="3">
    <source>
        <dbReference type="Proteomes" id="UP001596282"/>
    </source>
</evidence>
<dbReference type="RefSeq" id="WP_137629625.1">
    <property type="nucleotide sequence ID" value="NZ_BJDJ01000028.1"/>
</dbReference>
<dbReference type="Pfam" id="PF04525">
    <property type="entry name" value="LOR"/>
    <property type="match status" value="1"/>
</dbReference>
<sequence length="166" mass="18702">MRQLYINQKILSFRDRYAVLDAQSEPVYQVTGSLFSIPKHFDIENMAGSVVARVTKKPIAWLPRFYLEIDGRQVATLQKRMTVLRAKYTLSALNLTVTGDFWDMNFEVARNGQVIGSVAKRYFSIGDKYEITILDDADERLLVGLVVAIDYVKRSEAAAASASVNS</sequence>
<dbReference type="SUPFAM" id="SSF54518">
    <property type="entry name" value="Tubby C-terminal domain-like"/>
    <property type="match status" value="1"/>
</dbReference>